<feature type="signal peptide" evidence="2">
    <location>
        <begin position="1"/>
        <end position="22"/>
    </location>
</feature>
<dbReference type="PROSITE" id="PS51257">
    <property type="entry name" value="PROKAR_LIPOPROTEIN"/>
    <property type="match status" value="1"/>
</dbReference>
<evidence type="ECO:0000256" key="1">
    <source>
        <dbReference type="SAM" id="MobiDB-lite"/>
    </source>
</evidence>
<reference evidence="3 4" key="1">
    <citation type="submission" date="2023-12" db="EMBL/GenBank/DDBJ databases">
        <title>Baltic Sea Cyanobacteria.</title>
        <authorList>
            <person name="Delbaje E."/>
            <person name="Fewer D.P."/>
            <person name="Shishido T.K."/>
        </authorList>
    </citation>
    <scope>NUCLEOTIDE SEQUENCE [LARGE SCALE GENOMIC DNA]</scope>
    <source>
        <strain evidence="3 4">UHCC-0300</strain>
    </source>
</reference>
<evidence type="ECO:0000313" key="4">
    <source>
        <dbReference type="Proteomes" id="UP001302120"/>
    </source>
</evidence>
<dbReference type="Pfam" id="PF06674">
    <property type="entry name" value="DUF1176"/>
    <property type="match status" value="1"/>
</dbReference>
<keyword evidence="4" id="KW-1185">Reference proteome</keyword>
<dbReference type="InterPro" id="IPR009560">
    <property type="entry name" value="DUF1176"/>
</dbReference>
<evidence type="ECO:0000313" key="3">
    <source>
        <dbReference type="EMBL" id="MEA5582549.1"/>
    </source>
</evidence>
<proteinExistence type="predicted"/>
<organism evidence="3 4">
    <name type="scientific">Nodularia harveyana UHCC-0300</name>
    <dbReference type="NCBI Taxonomy" id="2974287"/>
    <lineage>
        <taxon>Bacteria</taxon>
        <taxon>Bacillati</taxon>
        <taxon>Cyanobacteriota</taxon>
        <taxon>Cyanophyceae</taxon>
        <taxon>Nostocales</taxon>
        <taxon>Nodulariaceae</taxon>
        <taxon>Nodularia</taxon>
    </lineage>
</organism>
<gene>
    <name evidence="3" type="ORF">VB620_14515</name>
</gene>
<feature type="chain" id="PRO_5047141293" evidence="2">
    <location>
        <begin position="23"/>
        <end position="373"/>
    </location>
</feature>
<accession>A0ABU5UH53</accession>
<comment type="caution">
    <text evidence="3">The sequence shown here is derived from an EMBL/GenBank/DDBJ whole genome shotgun (WGS) entry which is preliminary data.</text>
</comment>
<dbReference type="EMBL" id="JAYGHG010000025">
    <property type="protein sequence ID" value="MEA5582549.1"/>
    <property type="molecule type" value="Genomic_DNA"/>
</dbReference>
<sequence>MYTTKFILPLSAIIASSLISCASPTESNSSQSLQTPDATNTAETSPQQPQSELEPDNVSNTNEPTETILNEVISRQKSLQVCNFEFDSEAARESSRVYTGENGQHLVQLLCFPAAYQGAFTFLAVDTSQPEMKITPLEIEIAGNPKFDPKTKILSNGYKFTGAGTCIQETQHYWNGGELRLISSQLVDKISDGCQDVGALTPSETQLITDKNVGVAKLGMTLGKLKETLGEGATFVPTPLGVDAGEGIKVIQDGNVQYVLGFADGNKSNDAQITMITVENLNYRTKDGVGPGTPIKQAIKAYGDATLSYNLNSEGREYINFARGLGADSKVSIRSNQWTITDFAGVYPDTTSEFNKTQKYHDHAGIASITIRQ</sequence>
<dbReference type="RefSeq" id="WP_323196864.1">
    <property type="nucleotide sequence ID" value="NZ_JAYGHG010000025.1"/>
</dbReference>
<name>A0ABU5UH53_9CYAN</name>
<dbReference type="Proteomes" id="UP001302120">
    <property type="component" value="Unassembled WGS sequence"/>
</dbReference>
<keyword evidence="2" id="KW-0732">Signal</keyword>
<evidence type="ECO:0000256" key="2">
    <source>
        <dbReference type="SAM" id="SignalP"/>
    </source>
</evidence>
<feature type="region of interest" description="Disordered" evidence="1">
    <location>
        <begin position="25"/>
        <end position="63"/>
    </location>
</feature>
<protein>
    <submittedName>
        <fullName evidence="3">DUF1176 domain-containing protein</fullName>
    </submittedName>
</protein>